<sequence>MFPLFLTFLIASATSQFTQDDKNEIVDYHNNVRSLIALGLYKAGSQTFPPATNMMKMNWSSTLEQSAQNWANGCKFQHSGTNGVGENLYMVYGSNQIPIRGQGKAASASWEKEFQDNGWPQVPYFDNTVFNSGIGHATQLAWGNSNQIGCGAAQCNGGKQVIVVCQYTKPGNYLNQNAWAVGTRCAQCPITSTCDPRLGLCQ</sequence>
<evidence type="ECO:0000313" key="3">
    <source>
        <dbReference type="Proteomes" id="UP000887575"/>
    </source>
</evidence>
<dbReference type="FunFam" id="3.40.33.10:FF:000013">
    <property type="entry name" value="SCP-Like extracellular protein"/>
    <property type="match status" value="1"/>
</dbReference>
<keyword evidence="3" id="KW-1185">Reference proteome</keyword>
<feature type="domain" description="SCP" evidence="2">
    <location>
        <begin position="20"/>
        <end position="175"/>
    </location>
</feature>
<protein>
    <submittedName>
        <fullName evidence="4">SCP domain-containing protein</fullName>
    </submittedName>
</protein>
<dbReference type="InterPro" id="IPR035940">
    <property type="entry name" value="CAP_sf"/>
</dbReference>
<name>A0AAF3EPZ1_9BILA</name>
<feature type="chain" id="PRO_5042119329" evidence="1">
    <location>
        <begin position="16"/>
        <end position="202"/>
    </location>
</feature>
<proteinExistence type="predicted"/>
<dbReference type="Gene3D" id="3.40.33.10">
    <property type="entry name" value="CAP"/>
    <property type="match status" value="1"/>
</dbReference>
<dbReference type="Pfam" id="PF00188">
    <property type="entry name" value="CAP"/>
    <property type="match status" value="1"/>
</dbReference>
<dbReference type="SUPFAM" id="SSF55797">
    <property type="entry name" value="PR-1-like"/>
    <property type="match status" value="1"/>
</dbReference>
<dbReference type="InterPro" id="IPR001283">
    <property type="entry name" value="CRISP-related"/>
</dbReference>
<organism evidence="3 4">
    <name type="scientific">Mesorhabditis belari</name>
    <dbReference type="NCBI Taxonomy" id="2138241"/>
    <lineage>
        <taxon>Eukaryota</taxon>
        <taxon>Metazoa</taxon>
        <taxon>Ecdysozoa</taxon>
        <taxon>Nematoda</taxon>
        <taxon>Chromadorea</taxon>
        <taxon>Rhabditida</taxon>
        <taxon>Rhabditina</taxon>
        <taxon>Rhabditomorpha</taxon>
        <taxon>Rhabditoidea</taxon>
        <taxon>Rhabditidae</taxon>
        <taxon>Mesorhabditinae</taxon>
        <taxon>Mesorhabditis</taxon>
    </lineage>
</organism>
<dbReference type="SMART" id="SM00198">
    <property type="entry name" value="SCP"/>
    <property type="match status" value="1"/>
</dbReference>
<evidence type="ECO:0000256" key="1">
    <source>
        <dbReference type="SAM" id="SignalP"/>
    </source>
</evidence>
<dbReference type="AlphaFoldDB" id="A0AAF3EPZ1"/>
<dbReference type="PANTHER" id="PTHR10334">
    <property type="entry name" value="CYSTEINE-RICH SECRETORY PROTEIN-RELATED"/>
    <property type="match status" value="1"/>
</dbReference>
<evidence type="ECO:0000313" key="4">
    <source>
        <dbReference type="WBParaSite" id="MBELARI_LOCUS16150"/>
    </source>
</evidence>
<dbReference type="WBParaSite" id="MBELARI_LOCUS16150">
    <property type="protein sequence ID" value="MBELARI_LOCUS16150"/>
    <property type="gene ID" value="MBELARI_LOCUS16150"/>
</dbReference>
<dbReference type="PRINTS" id="PR00838">
    <property type="entry name" value="V5ALLERGEN"/>
</dbReference>
<reference evidence="4" key="1">
    <citation type="submission" date="2024-02" db="UniProtKB">
        <authorList>
            <consortium name="WormBaseParasite"/>
        </authorList>
    </citation>
    <scope>IDENTIFICATION</scope>
</reference>
<dbReference type="PRINTS" id="PR00837">
    <property type="entry name" value="V5TPXLIKE"/>
</dbReference>
<keyword evidence="1" id="KW-0732">Signal</keyword>
<evidence type="ECO:0000259" key="2">
    <source>
        <dbReference type="SMART" id="SM00198"/>
    </source>
</evidence>
<feature type="signal peptide" evidence="1">
    <location>
        <begin position="1"/>
        <end position="15"/>
    </location>
</feature>
<accession>A0AAF3EPZ1</accession>
<dbReference type="Proteomes" id="UP000887575">
    <property type="component" value="Unassembled WGS sequence"/>
</dbReference>
<dbReference type="CDD" id="cd05380">
    <property type="entry name" value="CAP_euk"/>
    <property type="match status" value="1"/>
</dbReference>
<dbReference type="InterPro" id="IPR014044">
    <property type="entry name" value="CAP_dom"/>
</dbReference>
<dbReference type="InterPro" id="IPR002413">
    <property type="entry name" value="V5_allergen-like"/>
</dbReference>